<comment type="caution">
    <text evidence="1">The sequence shown here is derived from an EMBL/GenBank/DDBJ whole genome shotgun (WGS) entry which is preliminary data.</text>
</comment>
<protein>
    <submittedName>
        <fullName evidence="1">Uncharacterized protein</fullName>
    </submittedName>
</protein>
<name>A0AAV8QBA3_ENSVE</name>
<organism evidence="1 2">
    <name type="scientific">Ensete ventricosum</name>
    <name type="common">Abyssinian banana</name>
    <name type="synonym">Musa ensete</name>
    <dbReference type="NCBI Taxonomy" id="4639"/>
    <lineage>
        <taxon>Eukaryota</taxon>
        <taxon>Viridiplantae</taxon>
        <taxon>Streptophyta</taxon>
        <taxon>Embryophyta</taxon>
        <taxon>Tracheophyta</taxon>
        <taxon>Spermatophyta</taxon>
        <taxon>Magnoliopsida</taxon>
        <taxon>Liliopsida</taxon>
        <taxon>Zingiberales</taxon>
        <taxon>Musaceae</taxon>
        <taxon>Ensete</taxon>
    </lineage>
</organism>
<evidence type="ECO:0000313" key="1">
    <source>
        <dbReference type="EMBL" id="KAJ8466923.1"/>
    </source>
</evidence>
<sequence length="79" mass="9234">MSYFWLWPIVTQVLSVSKRVLIRKTVLVDDKEKDFLWLLSTDEVELILPWSYNILHLMLDFLANGALFMGKSSHGFFLG</sequence>
<gene>
    <name evidence="1" type="ORF">OPV22_029475</name>
</gene>
<accession>A0AAV8QBA3</accession>
<dbReference type="AlphaFoldDB" id="A0AAV8QBA3"/>
<reference evidence="1 2" key="1">
    <citation type="submission" date="2022-12" db="EMBL/GenBank/DDBJ databases">
        <title>Chromosome-scale assembly of the Ensete ventricosum genome.</title>
        <authorList>
            <person name="Dussert Y."/>
            <person name="Stocks J."/>
            <person name="Wendawek A."/>
            <person name="Woldeyes F."/>
            <person name="Nichols R.A."/>
            <person name="Borrell J.S."/>
        </authorList>
    </citation>
    <scope>NUCLEOTIDE SEQUENCE [LARGE SCALE GENOMIC DNA]</scope>
    <source>
        <strain evidence="2">cv. Maze</strain>
        <tissue evidence="1">Seeds</tissue>
    </source>
</reference>
<keyword evidence="2" id="KW-1185">Reference proteome</keyword>
<proteinExistence type="predicted"/>
<evidence type="ECO:0000313" key="2">
    <source>
        <dbReference type="Proteomes" id="UP001222027"/>
    </source>
</evidence>
<dbReference type="Proteomes" id="UP001222027">
    <property type="component" value="Unassembled WGS sequence"/>
</dbReference>
<dbReference type="EMBL" id="JAQQAF010000008">
    <property type="protein sequence ID" value="KAJ8466923.1"/>
    <property type="molecule type" value="Genomic_DNA"/>
</dbReference>